<evidence type="ECO:0000313" key="2">
    <source>
        <dbReference type="EMBL" id="SSX24737.1"/>
    </source>
</evidence>
<sequence length="88" mass="10556">MKLLILLVCFLGISYAFPSSPKQDDGVETKIELQEPSESGYYGWLNNGWNNGWTNGWNRYYSHSYPVYRYYSSPRLYRSYYGWNNGWW</sequence>
<feature type="signal peptide" evidence="1">
    <location>
        <begin position="1"/>
        <end position="16"/>
    </location>
</feature>
<proteinExistence type="predicted"/>
<accession>A0A336M8Q4</accession>
<evidence type="ECO:0000256" key="1">
    <source>
        <dbReference type="SAM" id="SignalP"/>
    </source>
</evidence>
<dbReference type="AlphaFoldDB" id="A0A336M8Q4"/>
<protein>
    <submittedName>
        <fullName evidence="2">CSON011354 protein</fullName>
    </submittedName>
</protein>
<organism evidence="2">
    <name type="scientific">Culicoides sonorensis</name>
    <name type="common">Biting midge</name>
    <dbReference type="NCBI Taxonomy" id="179676"/>
    <lineage>
        <taxon>Eukaryota</taxon>
        <taxon>Metazoa</taxon>
        <taxon>Ecdysozoa</taxon>
        <taxon>Arthropoda</taxon>
        <taxon>Hexapoda</taxon>
        <taxon>Insecta</taxon>
        <taxon>Pterygota</taxon>
        <taxon>Neoptera</taxon>
        <taxon>Endopterygota</taxon>
        <taxon>Diptera</taxon>
        <taxon>Nematocera</taxon>
        <taxon>Chironomoidea</taxon>
        <taxon>Ceratopogonidae</taxon>
        <taxon>Ceratopogoninae</taxon>
        <taxon>Culicoides</taxon>
        <taxon>Monoculicoides</taxon>
    </lineage>
</organism>
<name>A0A336M8Q4_CULSO</name>
<reference evidence="2" key="1">
    <citation type="submission" date="2018-07" db="EMBL/GenBank/DDBJ databases">
        <authorList>
            <person name="Quirk P.G."/>
            <person name="Krulwich T.A."/>
        </authorList>
    </citation>
    <scope>NUCLEOTIDE SEQUENCE</scope>
</reference>
<keyword evidence="1" id="KW-0732">Signal</keyword>
<gene>
    <name evidence="2" type="primary">CSON011354</name>
</gene>
<dbReference type="EMBL" id="UFQT01000494">
    <property type="protein sequence ID" value="SSX24737.1"/>
    <property type="molecule type" value="Genomic_DNA"/>
</dbReference>
<feature type="chain" id="PRO_5016428237" evidence="1">
    <location>
        <begin position="17"/>
        <end position="88"/>
    </location>
</feature>
<dbReference type="VEuPathDB" id="VectorBase:CSON011354"/>